<keyword evidence="2" id="KW-1185">Reference proteome</keyword>
<organism evidence="1 2">
    <name type="scientific">Coniosporium apollinis</name>
    <dbReference type="NCBI Taxonomy" id="61459"/>
    <lineage>
        <taxon>Eukaryota</taxon>
        <taxon>Fungi</taxon>
        <taxon>Dikarya</taxon>
        <taxon>Ascomycota</taxon>
        <taxon>Pezizomycotina</taxon>
        <taxon>Dothideomycetes</taxon>
        <taxon>Dothideomycetes incertae sedis</taxon>
        <taxon>Coniosporium</taxon>
    </lineage>
</organism>
<dbReference type="InterPro" id="IPR053181">
    <property type="entry name" value="EcdB-like_regulator"/>
</dbReference>
<accession>A0ABQ9NRS4</accession>
<name>A0ABQ9NRS4_9PEZI</name>
<proteinExistence type="predicted"/>
<comment type="caution">
    <text evidence="1">The sequence shown here is derived from an EMBL/GenBank/DDBJ whole genome shotgun (WGS) entry which is preliminary data.</text>
</comment>
<evidence type="ECO:0008006" key="3">
    <source>
        <dbReference type="Google" id="ProtNLM"/>
    </source>
</evidence>
<evidence type="ECO:0000313" key="1">
    <source>
        <dbReference type="EMBL" id="KAJ9662847.1"/>
    </source>
</evidence>
<dbReference type="EMBL" id="JAPDRL010000047">
    <property type="protein sequence ID" value="KAJ9662847.1"/>
    <property type="molecule type" value="Genomic_DNA"/>
</dbReference>
<evidence type="ECO:0000313" key="2">
    <source>
        <dbReference type="Proteomes" id="UP001172684"/>
    </source>
</evidence>
<dbReference type="Proteomes" id="UP001172684">
    <property type="component" value="Unassembled WGS sequence"/>
</dbReference>
<sequence>MYKSKAVEDTVTVGTHALYAPDGVPSTAWLLSHPKIRALLGSCPDDYISQVEVAAPLPSKLDLSLASPLKFPPLEPSFVDILVADYFSSVHPYYPLLGRSVFLTHQRDVLRDGLQSTIESAICLCVYALAAIAASQPGVPLDGQFDHMGSIFMSPALKIMMSLSTFALQPSVESSQAWTLAAVWFTYLGRPLQSWKCISQAAANLQHLFHCDLRACFDLPPSCLRELEKDVPLPTYNDDEAAEAPFLVAEVHFRQLINNTNTQCEDHRDVIGPPQLIPGAFPEDEIPPGEPPEELHDGLLRRASQLLCELDDWFEQLPREIKPSSERIEATSDQAKVLRARYYAAKIAIQRPLLLYASEQAFTDIPVSLVEVCEACVEDCKLLLLSMSQVSRKRSPYLWSLSQTALDVVLLLCVTYSSPHLSFLVEELLDLQELVIANLTRWSTPGSAFEAAIGIIERARMKQGLLRSRDS</sequence>
<reference evidence="1" key="1">
    <citation type="submission" date="2022-10" db="EMBL/GenBank/DDBJ databases">
        <title>Culturing micro-colonial fungi from biological soil crusts in the Mojave desert and describing Neophaeococcomyces mojavensis, and introducing the new genera and species Taxawa tesnikishii.</title>
        <authorList>
            <person name="Kurbessoian T."/>
            <person name="Stajich J.E."/>
        </authorList>
    </citation>
    <scope>NUCLEOTIDE SEQUENCE</scope>
    <source>
        <strain evidence="1">TK_1</strain>
    </source>
</reference>
<dbReference type="CDD" id="cd12148">
    <property type="entry name" value="fungal_TF_MHR"/>
    <property type="match status" value="1"/>
</dbReference>
<gene>
    <name evidence="1" type="ORF">H2201_005928</name>
</gene>
<dbReference type="PANTHER" id="PTHR47785">
    <property type="entry name" value="ZN(II)2CYS6 TRANSCRIPTION FACTOR (EUROFUNG)-RELATED-RELATED"/>
    <property type="match status" value="1"/>
</dbReference>
<protein>
    <recommendedName>
        <fullName evidence="3">Transcription factor domain-containing protein</fullName>
    </recommendedName>
</protein>